<dbReference type="Pfam" id="PF10324">
    <property type="entry name" value="7TM_GPCR_Srw"/>
    <property type="match status" value="1"/>
</dbReference>
<feature type="transmembrane region" description="Helical" evidence="5">
    <location>
        <begin position="114"/>
        <end position="136"/>
    </location>
</feature>
<proteinExistence type="predicted"/>
<dbReference type="EMBL" id="RQTK01000159">
    <property type="protein sequence ID" value="RUS85785.1"/>
    <property type="molecule type" value="Genomic_DNA"/>
</dbReference>
<dbReference type="Gene3D" id="1.20.1070.10">
    <property type="entry name" value="Rhodopsin 7-helix transmembrane proteins"/>
    <property type="match status" value="2"/>
</dbReference>
<dbReference type="SUPFAM" id="SSF81321">
    <property type="entry name" value="Family A G protein-coupled receptor-like"/>
    <property type="match status" value="1"/>
</dbReference>
<keyword evidence="3 5" id="KW-1133">Transmembrane helix</keyword>
<protein>
    <recommendedName>
        <fullName evidence="6">G-protein coupled receptors family 1 profile domain-containing protein</fullName>
    </recommendedName>
</protein>
<dbReference type="InterPro" id="IPR017452">
    <property type="entry name" value="GPCR_Rhodpsn_7TM"/>
</dbReference>
<evidence type="ECO:0000259" key="6">
    <source>
        <dbReference type="PROSITE" id="PS50262"/>
    </source>
</evidence>
<dbReference type="GO" id="GO:0016020">
    <property type="term" value="C:membrane"/>
    <property type="evidence" value="ECO:0007669"/>
    <property type="project" value="UniProtKB-SubCell"/>
</dbReference>
<sequence>MDLNQSMEKNGTTLSPGPLDEAVLVQRFEDAYLRVRPGFSWTFVGTGCFGIVGNILIVAVFAKMGFSNTIHISYSALAVSDLFCVLASMVYGITVMDVVRNSFNAQTSYRMSNIFGGLPHVCFARTTALITAWISLERCLCVKFPTKVRLMITRTVTKIVLGTIFALGCIPMVFVYAANSSSKGTSGERATLLVPVWVTANHAVAVSQNQHKLAKENRVTKVVVILAVLFLLCSLPMSVNILADFIIPEYSIDGSLRYLHLINGMINVLVTELNSSVNVVVFAVSGHRFRSVLFEILSKGRCQSKIM</sequence>
<dbReference type="PANTHER" id="PTHR46641">
    <property type="entry name" value="FMRFAMIDE RECEPTOR-RELATED"/>
    <property type="match status" value="1"/>
</dbReference>
<dbReference type="PANTHER" id="PTHR46641:SF2">
    <property type="entry name" value="FMRFAMIDE RECEPTOR"/>
    <property type="match status" value="1"/>
</dbReference>
<dbReference type="AlphaFoldDB" id="A0A433TW65"/>
<feature type="transmembrane region" description="Helical" evidence="5">
    <location>
        <begin position="39"/>
        <end position="62"/>
    </location>
</feature>
<comment type="caution">
    <text evidence="7">The sequence shown here is derived from an EMBL/GenBank/DDBJ whole genome shotgun (WGS) entry which is preliminary data.</text>
</comment>
<feature type="transmembrane region" description="Helical" evidence="5">
    <location>
        <begin position="74"/>
        <end position="94"/>
    </location>
</feature>
<dbReference type="InterPro" id="IPR000276">
    <property type="entry name" value="GPCR_Rhodpsn"/>
</dbReference>
<keyword evidence="8" id="KW-1185">Reference proteome</keyword>
<evidence type="ECO:0000313" key="8">
    <source>
        <dbReference type="Proteomes" id="UP000271974"/>
    </source>
</evidence>
<accession>A0A433TW65</accession>
<keyword evidence="2 5" id="KW-0812">Transmembrane</keyword>
<dbReference type="PROSITE" id="PS50262">
    <property type="entry name" value="G_PROTEIN_RECEP_F1_2"/>
    <property type="match status" value="1"/>
</dbReference>
<evidence type="ECO:0000256" key="5">
    <source>
        <dbReference type="SAM" id="Phobius"/>
    </source>
</evidence>
<dbReference type="Proteomes" id="UP000271974">
    <property type="component" value="Unassembled WGS sequence"/>
</dbReference>
<reference evidence="7 8" key="1">
    <citation type="submission" date="2019-01" db="EMBL/GenBank/DDBJ databases">
        <title>A draft genome assembly of the solar-powered sea slug Elysia chlorotica.</title>
        <authorList>
            <person name="Cai H."/>
            <person name="Li Q."/>
            <person name="Fang X."/>
            <person name="Li J."/>
            <person name="Curtis N.E."/>
            <person name="Altenburger A."/>
            <person name="Shibata T."/>
            <person name="Feng M."/>
            <person name="Maeda T."/>
            <person name="Schwartz J.A."/>
            <person name="Shigenobu S."/>
            <person name="Lundholm N."/>
            <person name="Nishiyama T."/>
            <person name="Yang H."/>
            <person name="Hasebe M."/>
            <person name="Li S."/>
            <person name="Pierce S.K."/>
            <person name="Wang J."/>
        </authorList>
    </citation>
    <scope>NUCLEOTIDE SEQUENCE [LARGE SCALE GENOMIC DNA]</scope>
    <source>
        <strain evidence="7">EC2010</strain>
        <tissue evidence="7">Whole organism of an adult</tissue>
    </source>
</reference>
<name>A0A433TW65_ELYCH</name>
<evidence type="ECO:0000256" key="4">
    <source>
        <dbReference type="ARBA" id="ARBA00023136"/>
    </source>
</evidence>
<dbReference type="OrthoDB" id="6060224at2759"/>
<dbReference type="GO" id="GO:0008528">
    <property type="term" value="F:G protein-coupled peptide receptor activity"/>
    <property type="evidence" value="ECO:0007669"/>
    <property type="project" value="InterPro"/>
</dbReference>
<comment type="subcellular location">
    <subcellularLocation>
        <location evidence="1">Membrane</location>
    </subcellularLocation>
</comment>
<gene>
    <name evidence="7" type="ORF">EGW08_006414</name>
</gene>
<feature type="transmembrane region" description="Helical" evidence="5">
    <location>
        <begin position="261"/>
        <end position="284"/>
    </location>
</feature>
<dbReference type="PRINTS" id="PR00237">
    <property type="entry name" value="GPCRRHODOPSN"/>
</dbReference>
<dbReference type="InterPro" id="IPR019427">
    <property type="entry name" value="7TM_GPCR_serpentine_rcpt_Srw"/>
</dbReference>
<organism evidence="7 8">
    <name type="scientific">Elysia chlorotica</name>
    <name type="common">Eastern emerald elysia</name>
    <name type="synonym">Sea slug</name>
    <dbReference type="NCBI Taxonomy" id="188477"/>
    <lineage>
        <taxon>Eukaryota</taxon>
        <taxon>Metazoa</taxon>
        <taxon>Spiralia</taxon>
        <taxon>Lophotrochozoa</taxon>
        <taxon>Mollusca</taxon>
        <taxon>Gastropoda</taxon>
        <taxon>Heterobranchia</taxon>
        <taxon>Euthyneura</taxon>
        <taxon>Panpulmonata</taxon>
        <taxon>Sacoglossa</taxon>
        <taxon>Placobranchoidea</taxon>
        <taxon>Plakobranchidae</taxon>
        <taxon>Elysia</taxon>
    </lineage>
</organism>
<evidence type="ECO:0000256" key="3">
    <source>
        <dbReference type="ARBA" id="ARBA00022989"/>
    </source>
</evidence>
<evidence type="ECO:0000256" key="2">
    <source>
        <dbReference type="ARBA" id="ARBA00022692"/>
    </source>
</evidence>
<feature type="transmembrane region" description="Helical" evidence="5">
    <location>
        <begin position="156"/>
        <end position="178"/>
    </location>
</feature>
<feature type="domain" description="G-protein coupled receptors family 1 profile" evidence="6">
    <location>
        <begin position="53"/>
        <end position="282"/>
    </location>
</feature>
<evidence type="ECO:0000313" key="7">
    <source>
        <dbReference type="EMBL" id="RUS85785.1"/>
    </source>
</evidence>
<evidence type="ECO:0000256" key="1">
    <source>
        <dbReference type="ARBA" id="ARBA00004370"/>
    </source>
</evidence>
<dbReference type="InterPro" id="IPR052954">
    <property type="entry name" value="GPCR-Ligand_Int"/>
</dbReference>
<feature type="transmembrane region" description="Helical" evidence="5">
    <location>
        <begin position="219"/>
        <end position="241"/>
    </location>
</feature>
<keyword evidence="4 5" id="KW-0472">Membrane</keyword>